<dbReference type="AlphaFoldDB" id="A0ABD5IX13"/>
<dbReference type="Pfam" id="PF13358">
    <property type="entry name" value="DDE_3"/>
    <property type="match status" value="1"/>
</dbReference>
<proteinExistence type="predicted"/>
<sequence length="159" mass="18838">MTDCCVLLYEDESHIRDVQTLHATWQPKGKQKQMPVSESQTTLHLFGAVNPEEGEVFCMETDTCNTQTFHQFLKYLLPCHPQKHLILVLDHARYHHALALRPFLTKHEDRLTLFFLPPYSPTLNLMERSWKWLKEVVLSNRYDKDRADLRDGMKYMSVY</sequence>
<dbReference type="RefSeq" id="WP_244963794.1">
    <property type="nucleotide sequence ID" value="NZ_JACIDF010000020.1"/>
</dbReference>
<evidence type="ECO:0000313" key="2">
    <source>
        <dbReference type="EMBL" id="MED5052748.1"/>
    </source>
</evidence>
<dbReference type="EMBL" id="JARTLI010000033">
    <property type="protein sequence ID" value="MED5052748.1"/>
    <property type="molecule type" value="Genomic_DNA"/>
</dbReference>
<organism evidence="2 3">
    <name type="scientific">Anoxybacteroides rupiense</name>
    <dbReference type="NCBI Taxonomy" id="311460"/>
    <lineage>
        <taxon>Bacteria</taxon>
        <taxon>Bacillati</taxon>
        <taxon>Bacillota</taxon>
        <taxon>Bacilli</taxon>
        <taxon>Bacillales</taxon>
        <taxon>Anoxybacillaceae</taxon>
        <taxon>Anoxybacteroides</taxon>
    </lineage>
</organism>
<gene>
    <name evidence="2" type="ORF">P9850_13100</name>
</gene>
<dbReference type="InterPro" id="IPR038717">
    <property type="entry name" value="Tc1-like_DDE_dom"/>
</dbReference>
<evidence type="ECO:0000313" key="3">
    <source>
        <dbReference type="Proteomes" id="UP001339962"/>
    </source>
</evidence>
<dbReference type="NCBIfam" id="NF033545">
    <property type="entry name" value="transpos_IS630"/>
    <property type="match status" value="1"/>
</dbReference>
<dbReference type="Gene3D" id="3.30.420.10">
    <property type="entry name" value="Ribonuclease H-like superfamily/Ribonuclease H"/>
    <property type="match status" value="1"/>
</dbReference>
<dbReference type="PANTHER" id="PTHR46564:SF1">
    <property type="entry name" value="TRANSPOSASE"/>
    <property type="match status" value="1"/>
</dbReference>
<dbReference type="InterPro" id="IPR036397">
    <property type="entry name" value="RNaseH_sf"/>
</dbReference>
<evidence type="ECO:0000259" key="1">
    <source>
        <dbReference type="Pfam" id="PF13358"/>
    </source>
</evidence>
<comment type="caution">
    <text evidence="2">The sequence shown here is derived from an EMBL/GenBank/DDBJ whole genome shotgun (WGS) entry which is preliminary data.</text>
</comment>
<protein>
    <submittedName>
        <fullName evidence="2">IS630 family transposase</fullName>
    </submittedName>
</protein>
<accession>A0ABD5IX13</accession>
<dbReference type="Proteomes" id="UP001339962">
    <property type="component" value="Unassembled WGS sequence"/>
</dbReference>
<dbReference type="PANTHER" id="PTHR46564">
    <property type="entry name" value="TRANSPOSASE"/>
    <property type="match status" value="1"/>
</dbReference>
<reference evidence="2 3" key="1">
    <citation type="submission" date="2023-03" db="EMBL/GenBank/DDBJ databases">
        <title>Bacillus Genome Sequencing.</title>
        <authorList>
            <person name="Dunlap C."/>
        </authorList>
    </citation>
    <scope>NUCLEOTIDE SEQUENCE [LARGE SCALE GENOMIC DNA]</scope>
    <source>
        <strain evidence="2 3">NRS-38</strain>
    </source>
</reference>
<feature type="domain" description="Tc1-like transposase DDE" evidence="1">
    <location>
        <begin position="7"/>
        <end position="149"/>
    </location>
</feature>
<dbReference type="InterPro" id="IPR047655">
    <property type="entry name" value="Transpos_IS630-like"/>
</dbReference>
<name>A0ABD5IX13_9BACL</name>